<dbReference type="EMBL" id="JACEEZ010008559">
    <property type="protein sequence ID" value="KAG0723189.1"/>
    <property type="molecule type" value="Genomic_DNA"/>
</dbReference>
<proteinExistence type="predicted"/>
<dbReference type="Proteomes" id="UP000770661">
    <property type="component" value="Unassembled WGS sequence"/>
</dbReference>
<evidence type="ECO:0000313" key="3">
    <source>
        <dbReference type="Proteomes" id="UP000770661"/>
    </source>
</evidence>
<sequence>MYGVCLTCTIESVKDIERVLAEHGHVFTKVKFSFTIDTVTVALFTKSSKLSSVSSESIAGSVATTPRASISPEAQRTPCLAKTTEGSLDSARFSLTPGRLQEAHRVIVDSECSPEAPKEALAEIALQVVTLKGEMMSDATLVANLVLFDCVLLDTRPEQKGHITTLMGRKSKKGDTHGMVDLTYQQGSANDKFGGMRHQITLDGPPPSVAKISDPAAHPP</sequence>
<organism evidence="2 3">
    <name type="scientific">Chionoecetes opilio</name>
    <name type="common">Atlantic snow crab</name>
    <name type="synonym">Cancer opilio</name>
    <dbReference type="NCBI Taxonomy" id="41210"/>
    <lineage>
        <taxon>Eukaryota</taxon>
        <taxon>Metazoa</taxon>
        <taxon>Ecdysozoa</taxon>
        <taxon>Arthropoda</taxon>
        <taxon>Crustacea</taxon>
        <taxon>Multicrustacea</taxon>
        <taxon>Malacostraca</taxon>
        <taxon>Eumalacostraca</taxon>
        <taxon>Eucarida</taxon>
        <taxon>Decapoda</taxon>
        <taxon>Pleocyemata</taxon>
        <taxon>Brachyura</taxon>
        <taxon>Eubrachyura</taxon>
        <taxon>Majoidea</taxon>
        <taxon>Majidae</taxon>
        <taxon>Chionoecetes</taxon>
    </lineage>
</organism>
<evidence type="ECO:0000256" key="1">
    <source>
        <dbReference type="SAM" id="MobiDB-lite"/>
    </source>
</evidence>
<reference evidence="2" key="1">
    <citation type="submission" date="2020-07" db="EMBL/GenBank/DDBJ databases">
        <title>The High-quality genome of the commercially important snow crab, Chionoecetes opilio.</title>
        <authorList>
            <person name="Jeong J.-H."/>
            <person name="Ryu S."/>
        </authorList>
    </citation>
    <scope>NUCLEOTIDE SEQUENCE</scope>
    <source>
        <strain evidence="2">MADBK_172401_WGS</strain>
        <tissue evidence="2">Digestive gland</tissue>
    </source>
</reference>
<comment type="caution">
    <text evidence="2">The sequence shown here is derived from an EMBL/GenBank/DDBJ whole genome shotgun (WGS) entry which is preliminary data.</text>
</comment>
<keyword evidence="3" id="KW-1185">Reference proteome</keyword>
<feature type="region of interest" description="Disordered" evidence="1">
    <location>
        <begin position="199"/>
        <end position="220"/>
    </location>
</feature>
<gene>
    <name evidence="2" type="ORF">GWK47_005662</name>
</gene>
<accession>A0A8J4YHR4</accession>
<protein>
    <submittedName>
        <fullName evidence="2">Uncharacterized protein</fullName>
    </submittedName>
</protein>
<dbReference type="AlphaFoldDB" id="A0A8J4YHR4"/>
<dbReference type="OrthoDB" id="428159at2759"/>
<name>A0A8J4YHR4_CHIOP</name>
<evidence type="ECO:0000313" key="2">
    <source>
        <dbReference type="EMBL" id="KAG0723189.1"/>
    </source>
</evidence>